<keyword evidence="4" id="KW-1185">Reference proteome</keyword>
<accession>A0AA86NTU8</accession>
<dbReference type="EMBL" id="CATOUU010000322">
    <property type="protein sequence ID" value="CAI9924795.1"/>
    <property type="molecule type" value="Genomic_DNA"/>
</dbReference>
<sequence>MKMFQVQLYFTTQNTITPVIKVTRTQMNFYLLAGIQNVFDKLKLMFLANGFVLQKQLGQYASIANQYLTNLGVDSYQIEYTFVTYDVNLTDQLRIRLIAKGLDNNLLFNNNSRLSNCQLRFPNQNCDELMEKLKQWDISQLTPYVTYHFYKGQQQVTNYSKVIDLFVDSCFSTSYVEYDIITKSAKIIVNPNNASKFCTLVRNDVLKVEITLGINSQLLSQVIIDYIPGVQQHTIFEFDLHLHPEIRVQYYRGGEFQDAVSVTEYVTTIQNILIQELIIVLYVLSVNLGFTVVYVLLVVLVIPVCTQRKRYHSKKVKDIIKLDEDA</sequence>
<reference evidence="2" key="1">
    <citation type="submission" date="2023-06" db="EMBL/GenBank/DDBJ databases">
        <authorList>
            <person name="Kurt Z."/>
        </authorList>
    </citation>
    <scope>NUCLEOTIDE SEQUENCE</scope>
</reference>
<evidence type="ECO:0000313" key="3">
    <source>
        <dbReference type="EMBL" id="CAL6108849.1"/>
    </source>
</evidence>
<protein>
    <submittedName>
        <fullName evidence="3">Hypothetical_protein</fullName>
    </submittedName>
</protein>
<evidence type="ECO:0000256" key="1">
    <source>
        <dbReference type="SAM" id="Phobius"/>
    </source>
</evidence>
<reference evidence="3 4" key="2">
    <citation type="submission" date="2024-07" db="EMBL/GenBank/DDBJ databases">
        <authorList>
            <person name="Akdeniz Z."/>
        </authorList>
    </citation>
    <scope>NUCLEOTIDE SEQUENCE [LARGE SCALE GENOMIC DNA]</scope>
</reference>
<gene>
    <name evidence="2" type="ORF">HINF_LOCUS12440</name>
    <name evidence="3" type="ORF">HINF_LOCUS75163</name>
</gene>
<comment type="caution">
    <text evidence="2">The sequence shown here is derived from an EMBL/GenBank/DDBJ whole genome shotgun (WGS) entry which is preliminary data.</text>
</comment>
<keyword evidence="1" id="KW-0472">Membrane</keyword>
<evidence type="ECO:0000313" key="2">
    <source>
        <dbReference type="EMBL" id="CAI9924795.1"/>
    </source>
</evidence>
<evidence type="ECO:0000313" key="4">
    <source>
        <dbReference type="Proteomes" id="UP001642409"/>
    </source>
</evidence>
<keyword evidence="1" id="KW-1133">Transmembrane helix</keyword>
<keyword evidence="1" id="KW-0812">Transmembrane</keyword>
<dbReference type="Proteomes" id="UP001642409">
    <property type="component" value="Unassembled WGS sequence"/>
</dbReference>
<organism evidence="2">
    <name type="scientific">Hexamita inflata</name>
    <dbReference type="NCBI Taxonomy" id="28002"/>
    <lineage>
        <taxon>Eukaryota</taxon>
        <taxon>Metamonada</taxon>
        <taxon>Diplomonadida</taxon>
        <taxon>Hexamitidae</taxon>
        <taxon>Hexamitinae</taxon>
        <taxon>Hexamita</taxon>
    </lineage>
</organism>
<name>A0AA86NTU8_9EUKA</name>
<feature type="transmembrane region" description="Helical" evidence="1">
    <location>
        <begin position="279"/>
        <end position="305"/>
    </location>
</feature>
<dbReference type="AlphaFoldDB" id="A0AA86NTU8"/>
<proteinExistence type="predicted"/>
<dbReference type="EMBL" id="CAXDID020000658">
    <property type="protein sequence ID" value="CAL6108849.1"/>
    <property type="molecule type" value="Genomic_DNA"/>
</dbReference>